<feature type="binding site" evidence="8">
    <location>
        <position position="409"/>
    </location>
    <ligand>
        <name>Zn(2+)</name>
        <dbReference type="ChEBI" id="CHEBI:29105"/>
        <label>2</label>
    </ligand>
</feature>
<dbReference type="PANTHER" id="PTHR30580:SF0">
    <property type="entry name" value="PRIMOSOMAL PROTEIN N"/>
    <property type="match status" value="1"/>
</dbReference>
<comment type="subunit">
    <text evidence="8">Component of the replication restart primosome.</text>
</comment>
<dbReference type="InterPro" id="IPR041222">
    <property type="entry name" value="PriA_3primeBD"/>
</dbReference>
<dbReference type="Pfam" id="PF17764">
    <property type="entry name" value="PriA_3primeBD"/>
    <property type="match status" value="1"/>
</dbReference>
<dbReference type="RefSeq" id="WP_252443108.1">
    <property type="nucleotide sequence ID" value="NZ_JAGSOV010000059.1"/>
</dbReference>
<comment type="caution">
    <text evidence="11">The sequence shown here is derived from an EMBL/GenBank/DDBJ whole genome shotgun (WGS) entry which is preliminary data.</text>
</comment>
<evidence type="ECO:0000256" key="2">
    <source>
        <dbReference type="ARBA" id="ARBA00022705"/>
    </source>
</evidence>
<feature type="compositionally biased region" description="Basic and acidic residues" evidence="9">
    <location>
        <begin position="135"/>
        <end position="144"/>
    </location>
</feature>
<dbReference type="InterPro" id="IPR005259">
    <property type="entry name" value="PriA"/>
</dbReference>
<evidence type="ECO:0000256" key="6">
    <source>
        <dbReference type="ARBA" id="ARBA00022840"/>
    </source>
</evidence>
<feature type="compositionally biased region" description="Basic and acidic residues" evidence="9">
    <location>
        <begin position="681"/>
        <end position="696"/>
    </location>
</feature>
<evidence type="ECO:0000256" key="7">
    <source>
        <dbReference type="ARBA" id="ARBA00023125"/>
    </source>
</evidence>
<comment type="caution">
    <text evidence="8">As this protein does not have any detectable helicase domains, it probably does not have helicase activity.</text>
</comment>
<feature type="region of interest" description="Disordered" evidence="9">
    <location>
        <begin position="135"/>
        <end position="154"/>
    </location>
</feature>
<evidence type="ECO:0000256" key="5">
    <source>
        <dbReference type="ARBA" id="ARBA00022833"/>
    </source>
</evidence>
<dbReference type="InterPro" id="IPR027417">
    <property type="entry name" value="P-loop_NTPase"/>
</dbReference>
<evidence type="ECO:0000256" key="1">
    <source>
        <dbReference type="ARBA" id="ARBA00022515"/>
    </source>
</evidence>
<dbReference type="Gene3D" id="3.40.50.300">
    <property type="entry name" value="P-loop containing nucleotide triphosphate hydrolases"/>
    <property type="match status" value="1"/>
</dbReference>
<feature type="region of interest" description="Disordered" evidence="9">
    <location>
        <begin position="629"/>
        <end position="652"/>
    </location>
</feature>
<dbReference type="EMBL" id="JAGSOV010000059">
    <property type="protein sequence ID" value="MCO1658785.1"/>
    <property type="molecule type" value="Genomic_DNA"/>
</dbReference>
<evidence type="ECO:0000256" key="3">
    <source>
        <dbReference type="ARBA" id="ARBA00022723"/>
    </source>
</evidence>
<gene>
    <name evidence="8" type="primary">priA</name>
    <name evidence="11" type="ORF">KDL28_27320</name>
</gene>
<evidence type="ECO:0000256" key="9">
    <source>
        <dbReference type="SAM" id="MobiDB-lite"/>
    </source>
</evidence>
<reference evidence="11" key="1">
    <citation type="submission" date="2021-04" db="EMBL/GenBank/DDBJ databases">
        <title>Pseudonocardia sp. nov., isolated from sandy soil of mangrove forest.</title>
        <authorList>
            <person name="Zan Z."/>
            <person name="Huang R."/>
            <person name="Liu W."/>
        </authorList>
    </citation>
    <scope>NUCLEOTIDE SEQUENCE</scope>
    <source>
        <strain evidence="11">S2-4</strain>
    </source>
</reference>
<comment type="similarity">
    <text evidence="8">Belongs to the helicase family. PriA subfamily.</text>
</comment>
<feature type="binding site" evidence="8">
    <location>
        <position position="435"/>
    </location>
    <ligand>
        <name>Zn(2+)</name>
        <dbReference type="ChEBI" id="CHEBI:29105"/>
        <label>2</label>
    </ligand>
</feature>
<keyword evidence="2 8" id="KW-0235">DNA replication</keyword>
<feature type="region of interest" description="Disordered" evidence="9">
    <location>
        <begin position="676"/>
        <end position="696"/>
    </location>
</feature>
<evidence type="ECO:0000256" key="8">
    <source>
        <dbReference type="HAMAP-Rule" id="MF_00983"/>
    </source>
</evidence>
<keyword evidence="12" id="KW-1185">Reference proteome</keyword>
<comment type="cofactor">
    <cofactor evidence="8">
        <name>Zn(2+)</name>
        <dbReference type="ChEBI" id="CHEBI:29105"/>
    </cofactor>
    <text evidence="8">Binds 2 zinc ions per subunit.</text>
</comment>
<feature type="binding site" evidence="8">
    <location>
        <position position="447"/>
    </location>
    <ligand>
        <name>Zn(2+)</name>
        <dbReference type="ChEBI" id="CHEBI:29105"/>
        <label>1</label>
    </ligand>
</feature>
<feature type="binding site" evidence="8">
    <location>
        <position position="403"/>
    </location>
    <ligand>
        <name>Zn(2+)</name>
        <dbReference type="ChEBI" id="CHEBI:29105"/>
        <label>1</label>
    </ligand>
</feature>
<feature type="binding site" evidence="8">
    <location>
        <position position="412"/>
    </location>
    <ligand>
        <name>Zn(2+)</name>
        <dbReference type="ChEBI" id="CHEBI:29105"/>
        <label>2</label>
    </ligand>
</feature>
<sequence>MSPGPVPAAARRRAVNRGEWQPAAELPVARVAVDVPLAHLDRPFDYRVPTHLAEAAVPGVRVRVRFAGRMLDGYLLERVAESAHRGALAWIDKVVSAEPVLTAEVAALCRAVADRYSGVMADVLRLAVPPRHARVEAEQPRAREGAVPTRPPAASWARYPRGPALLDALAGGRAAHAVWQPLPGEDWAARLAEAAASTLSAGRGALLVVPDQRDVEALHAACAALVGADAVVALTAEVGPAERYRRWLAVRRGQVPLVVGTRSATFAPVHRLGLLAVWDDGDDLHAEPRAPYPQVRDVLVLRAHDAGAALLVGGFARTAEAHLLVESGWASEVVADRAAVRAAMPRVLPMAEDEVRARHPDEPGARLQQAAFDAARAALGAGRPVLVQVPRAGYLPWLACGSCRETARCRHCAGPLALVAGQDADGAPTAGLPRCRWCGRTEATYRCAGCGSRRLRAGVIGSRRTAEELGRAFPGTTVRASGGGAPVLAEVPASAALVVATPGAEPRVAGGPAGYGAALLLDGWAMLSRPDLRVAEETLRRWLAAAALVVPHGAGGRVVVGAEAGQPVVQALLRWDPVWHAGVELAGRDEVGFPPAVRMAAVEGGARAVAEVLAAVPSDVEVLGPVELDEPTTADGAAPSGTPPPDDAGPRERALLRVPRARGKALAAVLHEAQAARSTRKATDPVRVRLDPVEIG</sequence>
<feature type="binding site" evidence="8">
    <location>
        <position position="438"/>
    </location>
    <ligand>
        <name>Zn(2+)</name>
        <dbReference type="ChEBI" id="CHEBI:29105"/>
        <label>2</label>
    </ligand>
</feature>
<evidence type="ECO:0000313" key="12">
    <source>
        <dbReference type="Proteomes" id="UP001165283"/>
    </source>
</evidence>
<proteinExistence type="inferred from homology"/>
<comment type="function">
    <text evidence="8">Initiates the restart of stalled replication forks, which reloads the replicative helicase on sites other than the origin of replication. Recognizes and binds to abandoned replication forks and remodels them to uncover a helicase loading site. Promotes assembly of the primosome at these replication forks.</text>
</comment>
<dbReference type="PANTHER" id="PTHR30580">
    <property type="entry name" value="PRIMOSOMAL PROTEIN N"/>
    <property type="match status" value="1"/>
</dbReference>
<dbReference type="Proteomes" id="UP001165283">
    <property type="component" value="Unassembled WGS sequence"/>
</dbReference>
<keyword evidence="7 8" id="KW-0238">DNA-binding</keyword>
<keyword evidence="4 8" id="KW-0547">Nucleotide-binding</keyword>
<organism evidence="11 12">
    <name type="scientific">Pseudonocardia humida</name>
    <dbReference type="NCBI Taxonomy" id="2800819"/>
    <lineage>
        <taxon>Bacteria</taxon>
        <taxon>Bacillati</taxon>
        <taxon>Actinomycetota</taxon>
        <taxon>Actinomycetes</taxon>
        <taxon>Pseudonocardiales</taxon>
        <taxon>Pseudonocardiaceae</taxon>
        <taxon>Pseudonocardia</taxon>
    </lineage>
</organism>
<accession>A0ABT1A6Y9</accession>
<protein>
    <recommendedName>
        <fullName evidence="8">Probable replication restart protein PriA</fullName>
    </recommendedName>
    <alternativeName>
        <fullName evidence="8">Putative ATP-dependent DNA helicase PriA</fullName>
    </alternativeName>
</protein>
<evidence type="ECO:0000313" key="11">
    <source>
        <dbReference type="EMBL" id="MCO1658785.1"/>
    </source>
</evidence>
<dbReference type="InterPro" id="IPR042115">
    <property type="entry name" value="PriA_3primeBD_sf"/>
</dbReference>
<keyword evidence="6 8" id="KW-0067">ATP-binding</keyword>
<keyword evidence="1 8" id="KW-0639">Primosome</keyword>
<keyword evidence="5 8" id="KW-0862">Zinc</keyword>
<evidence type="ECO:0000256" key="4">
    <source>
        <dbReference type="ARBA" id="ARBA00022741"/>
    </source>
</evidence>
<keyword evidence="3 8" id="KW-0479">Metal-binding</keyword>
<feature type="binding site" evidence="8">
    <location>
        <position position="450"/>
    </location>
    <ligand>
        <name>Zn(2+)</name>
        <dbReference type="ChEBI" id="CHEBI:29105"/>
        <label>1</label>
    </ligand>
</feature>
<dbReference type="Gene3D" id="3.40.1440.60">
    <property type="entry name" value="PriA, 3(prime) DNA-binding domain"/>
    <property type="match status" value="1"/>
</dbReference>
<name>A0ABT1A6Y9_9PSEU</name>
<dbReference type="HAMAP" id="MF_00983">
    <property type="entry name" value="PriA"/>
    <property type="match status" value="1"/>
</dbReference>
<feature type="domain" description="Primosomal protein N' 3' DNA-binding" evidence="10">
    <location>
        <begin position="30"/>
        <end position="129"/>
    </location>
</feature>
<evidence type="ECO:0000259" key="10">
    <source>
        <dbReference type="Pfam" id="PF17764"/>
    </source>
</evidence>
<feature type="binding site" evidence="8">
    <location>
        <position position="400"/>
    </location>
    <ligand>
        <name>Zn(2+)</name>
        <dbReference type="ChEBI" id="CHEBI:29105"/>
        <label>1</label>
    </ligand>
</feature>